<feature type="transmembrane region" description="Helical" evidence="7">
    <location>
        <begin position="33"/>
        <end position="57"/>
    </location>
</feature>
<dbReference type="PANTHER" id="PTHR30250:SF10">
    <property type="entry name" value="LIPOPOLYSACCHARIDE BIOSYNTHESIS PROTEIN WZXC"/>
    <property type="match status" value="1"/>
</dbReference>
<dbReference type="EMBL" id="AEWJ01000023">
    <property type="protein sequence ID" value="EGD59984.1"/>
    <property type="molecule type" value="Genomic_DNA"/>
</dbReference>
<reference evidence="8 9" key="1">
    <citation type="journal article" date="2012" name="J. Bacteriol.">
        <title>Draft Genome Sequence of Novosphingobium nitrogenifigens Y88T.</title>
        <authorList>
            <person name="Strabala T.J."/>
            <person name="Macdonald L."/>
            <person name="Liu V."/>
            <person name="Smit A.M."/>
        </authorList>
    </citation>
    <scope>NUCLEOTIDE SEQUENCE [LARGE SCALE GENOMIC DNA]</scope>
    <source>
        <strain evidence="8 9">DSM 19370</strain>
    </source>
</reference>
<evidence type="ECO:0000313" key="8">
    <source>
        <dbReference type="EMBL" id="EGD59984.1"/>
    </source>
</evidence>
<dbReference type="eggNOG" id="COG2244">
    <property type="taxonomic scope" value="Bacteria"/>
</dbReference>
<keyword evidence="3" id="KW-1003">Cell membrane</keyword>
<feature type="transmembrane region" description="Helical" evidence="7">
    <location>
        <begin position="102"/>
        <end position="123"/>
    </location>
</feature>
<evidence type="ECO:0000256" key="1">
    <source>
        <dbReference type="ARBA" id="ARBA00004651"/>
    </source>
</evidence>
<comment type="caution">
    <text evidence="8">The sequence shown here is derived from an EMBL/GenBank/DDBJ whole genome shotgun (WGS) entry which is preliminary data.</text>
</comment>
<evidence type="ECO:0000256" key="6">
    <source>
        <dbReference type="ARBA" id="ARBA00023136"/>
    </source>
</evidence>
<keyword evidence="4 7" id="KW-0812">Transmembrane</keyword>
<evidence type="ECO:0000313" key="9">
    <source>
        <dbReference type="Proteomes" id="UP000004728"/>
    </source>
</evidence>
<feature type="transmembrane region" description="Helical" evidence="7">
    <location>
        <begin position="135"/>
        <end position="156"/>
    </location>
</feature>
<proteinExistence type="inferred from homology"/>
<dbReference type="InParanoid" id="F1Z4Z3"/>
<dbReference type="STRING" id="983920.Y88_1858"/>
<keyword evidence="6 7" id="KW-0472">Membrane</keyword>
<feature type="transmembrane region" description="Helical" evidence="7">
    <location>
        <begin position="282"/>
        <end position="305"/>
    </location>
</feature>
<feature type="transmembrane region" description="Helical" evidence="7">
    <location>
        <begin position="194"/>
        <end position="214"/>
    </location>
</feature>
<dbReference type="InterPro" id="IPR050833">
    <property type="entry name" value="Poly_Biosynth_Transport"/>
</dbReference>
<sequence>MKVFFIGSVVAQVCALVRYVVLARILGPEQLGLAAILILTSLFFDLLTEGGISIYLIQSEDGDDPRVQSMVQLVNLVRCAVMAGTLLLIAKPLAMFYDRPELAVGIRWLCLSPLILAFLHYDVKRFQRAHNFGPEGWMMIASESLALVGAAVIAILTHSYYAVAFGLAGRSLAMVGVSHFFAERPFRLGFVAASWKALRAYSWPLMIDGLLLFIGQQGDRLLIGKRLGVEALGYYAALLLLIYYPTGLITRLVQSVNLPQVVDARRDESLLNQRVDVLGGHFLLLGLAMLLGFCATMPVMVPLLYGHRFAVAAYTVALVGVLQTARFLRGWPTTFALGMGRSRQVMANNLLRLLAFPLAIGGQVVIGGLPGILIGFVIGEVLAFVTATYLVDRTSDRAALADMIDIGLFTVAGLALCTAGYRLGQGEWTIPLGLWAVALAATAGVAYRRRTAVAQAGPLLQRIFRGRARSRAQA</sequence>
<evidence type="ECO:0000256" key="4">
    <source>
        <dbReference type="ARBA" id="ARBA00022692"/>
    </source>
</evidence>
<evidence type="ECO:0000256" key="3">
    <source>
        <dbReference type="ARBA" id="ARBA00022475"/>
    </source>
</evidence>
<evidence type="ECO:0000256" key="5">
    <source>
        <dbReference type="ARBA" id="ARBA00022989"/>
    </source>
</evidence>
<feature type="transmembrane region" description="Helical" evidence="7">
    <location>
        <begin position="372"/>
        <end position="391"/>
    </location>
</feature>
<feature type="transmembrane region" description="Helical" evidence="7">
    <location>
        <begin position="234"/>
        <end position="253"/>
    </location>
</feature>
<dbReference type="PANTHER" id="PTHR30250">
    <property type="entry name" value="PST FAMILY PREDICTED COLANIC ACID TRANSPORTER"/>
    <property type="match status" value="1"/>
</dbReference>
<accession>F1Z4Z3</accession>
<feature type="transmembrane region" description="Helical" evidence="7">
    <location>
        <begin position="69"/>
        <end position="90"/>
    </location>
</feature>
<dbReference type="OrthoDB" id="7605542at2"/>
<dbReference type="AlphaFoldDB" id="F1Z4Z3"/>
<protein>
    <submittedName>
        <fullName evidence="8">Polysaccharide biosynthesis protein</fullName>
    </submittedName>
</protein>
<feature type="transmembrane region" description="Helical" evidence="7">
    <location>
        <begin position="428"/>
        <end position="447"/>
    </location>
</feature>
<dbReference type="GO" id="GO:0005886">
    <property type="term" value="C:plasma membrane"/>
    <property type="evidence" value="ECO:0007669"/>
    <property type="project" value="UniProtKB-SubCell"/>
</dbReference>
<evidence type="ECO:0000256" key="7">
    <source>
        <dbReference type="SAM" id="Phobius"/>
    </source>
</evidence>
<evidence type="ECO:0000256" key="2">
    <source>
        <dbReference type="ARBA" id="ARBA00007430"/>
    </source>
</evidence>
<dbReference type="Pfam" id="PF13440">
    <property type="entry name" value="Polysacc_synt_3"/>
    <property type="match status" value="1"/>
</dbReference>
<feature type="transmembrane region" description="Helical" evidence="7">
    <location>
        <begin position="162"/>
        <end position="182"/>
    </location>
</feature>
<feature type="transmembrane region" description="Helical" evidence="7">
    <location>
        <begin position="311"/>
        <end position="328"/>
    </location>
</feature>
<keyword evidence="5 7" id="KW-1133">Transmembrane helix</keyword>
<feature type="transmembrane region" description="Helical" evidence="7">
    <location>
        <begin position="403"/>
        <end position="422"/>
    </location>
</feature>
<comment type="subcellular location">
    <subcellularLocation>
        <location evidence="1">Cell membrane</location>
        <topology evidence="1">Multi-pass membrane protein</topology>
    </subcellularLocation>
</comment>
<dbReference type="HOGENOM" id="CLU_572040_0_0_5"/>
<dbReference type="RefSeq" id="WP_008068843.1">
    <property type="nucleotide sequence ID" value="NZ_AQWK01000005.1"/>
</dbReference>
<comment type="similarity">
    <text evidence="2">Belongs to the polysaccharide synthase family.</text>
</comment>
<organism evidence="8 9">
    <name type="scientific">Novosphingobium nitrogenifigens DSM 19370</name>
    <dbReference type="NCBI Taxonomy" id="983920"/>
    <lineage>
        <taxon>Bacteria</taxon>
        <taxon>Pseudomonadati</taxon>
        <taxon>Pseudomonadota</taxon>
        <taxon>Alphaproteobacteria</taxon>
        <taxon>Sphingomonadales</taxon>
        <taxon>Sphingomonadaceae</taxon>
        <taxon>Novosphingobium</taxon>
    </lineage>
</organism>
<keyword evidence="9" id="KW-1185">Reference proteome</keyword>
<dbReference type="Proteomes" id="UP000004728">
    <property type="component" value="Unassembled WGS sequence"/>
</dbReference>
<name>F1Z4Z3_9SPHN</name>
<gene>
    <name evidence="8" type="ORF">Y88_1858</name>
</gene>